<dbReference type="EMBL" id="MU167333">
    <property type="protein sequence ID" value="KAG0142920.1"/>
    <property type="molecule type" value="Genomic_DNA"/>
</dbReference>
<reference evidence="1" key="1">
    <citation type="submission" date="2013-11" db="EMBL/GenBank/DDBJ databases">
        <title>Genome sequence of the fusiform rust pathogen reveals effectors for host alternation and coevolution with pine.</title>
        <authorList>
            <consortium name="DOE Joint Genome Institute"/>
            <person name="Smith K."/>
            <person name="Pendleton A."/>
            <person name="Kubisiak T."/>
            <person name="Anderson C."/>
            <person name="Salamov A."/>
            <person name="Aerts A."/>
            <person name="Riley R."/>
            <person name="Clum A."/>
            <person name="Lindquist E."/>
            <person name="Ence D."/>
            <person name="Campbell M."/>
            <person name="Kronenberg Z."/>
            <person name="Feau N."/>
            <person name="Dhillon B."/>
            <person name="Hamelin R."/>
            <person name="Burleigh J."/>
            <person name="Smith J."/>
            <person name="Yandell M."/>
            <person name="Nelson C."/>
            <person name="Grigoriev I."/>
            <person name="Davis J."/>
        </authorList>
    </citation>
    <scope>NUCLEOTIDE SEQUENCE</scope>
    <source>
        <strain evidence="1">G11</strain>
    </source>
</reference>
<gene>
    <name evidence="1" type="ORF">CROQUDRAFT_135256</name>
</gene>
<proteinExistence type="predicted"/>
<protein>
    <submittedName>
        <fullName evidence="1">Uncharacterized protein</fullName>
    </submittedName>
</protein>
<name>A0A9P6NAD8_9BASI</name>
<keyword evidence="2" id="KW-1185">Reference proteome</keyword>
<dbReference type="PANTHER" id="PTHR34605:SF3">
    <property type="entry name" value="P CELL-TYPE AGGLUTINATION PROTEIN MAP4-LIKE-RELATED"/>
    <property type="match status" value="1"/>
</dbReference>
<accession>A0A9P6NAD8</accession>
<dbReference type="OrthoDB" id="2503678at2759"/>
<organism evidence="1 2">
    <name type="scientific">Cronartium quercuum f. sp. fusiforme G11</name>
    <dbReference type="NCBI Taxonomy" id="708437"/>
    <lineage>
        <taxon>Eukaryota</taxon>
        <taxon>Fungi</taxon>
        <taxon>Dikarya</taxon>
        <taxon>Basidiomycota</taxon>
        <taxon>Pucciniomycotina</taxon>
        <taxon>Pucciniomycetes</taxon>
        <taxon>Pucciniales</taxon>
        <taxon>Coleosporiaceae</taxon>
        <taxon>Cronartium</taxon>
    </lineage>
</organism>
<dbReference type="AlphaFoldDB" id="A0A9P6NAD8"/>
<dbReference type="InterPro" id="IPR052925">
    <property type="entry name" value="Phage_Integrase-like_Recomb"/>
</dbReference>
<sequence length="198" mass="22379">MDTSMNNNESNNRANWSTGQTNTLITTYLGSTVNPLRNQTKIAVTAARGDHTIENSTRETEKGLAIFDTICIAFWGMARISEVTYSNKEGPVDWSNSVLAKDIKIYDNRKKAIIKIREAKTCHPGEYQILYILQQDHMLCPIHTLKRRLASTKSMKDTLFGWKENDVRRHLVKSDVTTTCTKLGKPMALKESQATPSE</sequence>
<dbReference type="PANTHER" id="PTHR34605">
    <property type="entry name" value="PHAGE_INTEGRASE DOMAIN-CONTAINING PROTEIN"/>
    <property type="match status" value="1"/>
</dbReference>
<evidence type="ECO:0000313" key="1">
    <source>
        <dbReference type="EMBL" id="KAG0142920.1"/>
    </source>
</evidence>
<comment type="caution">
    <text evidence="1">The sequence shown here is derived from an EMBL/GenBank/DDBJ whole genome shotgun (WGS) entry which is preliminary data.</text>
</comment>
<evidence type="ECO:0000313" key="2">
    <source>
        <dbReference type="Proteomes" id="UP000886653"/>
    </source>
</evidence>
<dbReference type="Proteomes" id="UP000886653">
    <property type="component" value="Unassembled WGS sequence"/>
</dbReference>